<reference evidence="1" key="2">
    <citation type="submission" date="2020-09" db="EMBL/GenBank/DDBJ databases">
        <authorList>
            <person name="Sun Q."/>
            <person name="Ohkuma M."/>
        </authorList>
    </citation>
    <scope>NUCLEOTIDE SEQUENCE</scope>
    <source>
        <strain evidence="1">JCM 4059</strain>
    </source>
</reference>
<dbReference type="AlphaFoldDB" id="A0A919EBA5"/>
<proteinExistence type="predicted"/>
<name>A0A919EBA5_9ACTN</name>
<dbReference type="Proteomes" id="UP000638313">
    <property type="component" value="Unassembled WGS sequence"/>
</dbReference>
<organism evidence="1 2">
    <name type="scientific">Streptomyces mashuensis</name>
    <dbReference type="NCBI Taxonomy" id="33904"/>
    <lineage>
        <taxon>Bacteria</taxon>
        <taxon>Bacillati</taxon>
        <taxon>Actinomycetota</taxon>
        <taxon>Actinomycetes</taxon>
        <taxon>Kitasatosporales</taxon>
        <taxon>Streptomycetaceae</taxon>
        <taxon>Streptomyces</taxon>
    </lineage>
</organism>
<accession>A0A919EBA5</accession>
<dbReference type="EMBL" id="BNBD01000002">
    <property type="protein sequence ID" value="GHF32928.1"/>
    <property type="molecule type" value="Genomic_DNA"/>
</dbReference>
<sequence length="134" mass="15164">MLQPDGSLGPYAEAWQDMFARGLKSTTVEAVDRWAAVRAAADEIGPYITEREWLLGHIDTFARCNRSADPQLPTRERALVIDVVLESPFTPVIDPTGPVIAWDGASAEERRVWLAEQATGVLLRWYRHIRQIHR</sequence>
<reference evidence="1" key="1">
    <citation type="journal article" date="2014" name="Int. J. Syst. Evol. Microbiol.">
        <title>Complete genome sequence of Corynebacterium casei LMG S-19264T (=DSM 44701T), isolated from a smear-ripened cheese.</title>
        <authorList>
            <consortium name="US DOE Joint Genome Institute (JGI-PGF)"/>
            <person name="Walter F."/>
            <person name="Albersmeier A."/>
            <person name="Kalinowski J."/>
            <person name="Ruckert C."/>
        </authorList>
    </citation>
    <scope>NUCLEOTIDE SEQUENCE</scope>
    <source>
        <strain evidence="1">JCM 4059</strain>
    </source>
</reference>
<dbReference type="RefSeq" id="WP_190128413.1">
    <property type="nucleotide sequence ID" value="NZ_BNBD01000002.1"/>
</dbReference>
<comment type="caution">
    <text evidence="1">The sequence shown here is derived from an EMBL/GenBank/DDBJ whole genome shotgun (WGS) entry which is preliminary data.</text>
</comment>
<evidence type="ECO:0000313" key="2">
    <source>
        <dbReference type="Proteomes" id="UP000638313"/>
    </source>
</evidence>
<protein>
    <submittedName>
        <fullName evidence="1">Uncharacterized protein</fullName>
    </submittedName>
</protein>
<evidence type="ECO:0000313" key="1">
    <source>
        <dbReference type="EMBL" id="GHF32928.1"/>
    </source>
</evidence>
<gene>
    <name evidence="1" type="ORF">GCM10010218_12490</name>
</gene>
<keyword evidence="2" id="KW-1185">Reference proteome</keyword>